<name>A0A8A3PBB6_9HELO</name>
<evidence type="ECO:0000313" key="3">
    <source>
        <dbReference type="Proteomes" id="UP000672032"/>
    </source>
</evidence>
<dbReference type="AlphaFoldDB" id="A0A8A3PBB6"/>
<gene>
    <name evidence="2" type="ORF">DSL72_001967</name>
</gene>
<protein>
    <submittedName>
        <fullName evidence="2">Uncharacterized protein</fullName>
    </submittedName>
</protein>
<dbReference type="OrthoDB" id="2562743at2759"/>
<dbReference type="PANTHER" id="PTHR21974">
    <property type="entry name" value="RE15880P"/>
    <property type="match status" value="1"/>
</dbReference>
<keyword evidence="1" id="KW-0175">Coiled coil</keyword>
<accession>A0A8A3PBB6</accession>
<reference evidence="2" key="1">
    <citation type="submission" date="2020-10" db="EMBL/GenBank/DDBJ databases">
        <title>Genome Sequence of Monilinia vaccinii-corymbosi Sheds Light on Mummy Berry Disease Infection of Blueberry and Mating Type.</title>
        <authorList>
            <person name="Yow A.G."/>
            <person name="Zhang Y."/>
            <person name="Bansal K."/>
            <person name="Eacker S.M."/>
            <person name="Sullivan S."/>
            <person name="Liachko I."/>
            <person name="Cubeta M.A."/>
            <person name="Rollins J.A."/>
            <person name="Ashrafi H."/>
        </authorList>
    </citation>
    <scope>NUCLEOTIDE SEQUENCE</scope>
    <source>
        <strain evidence="2">RL-1</strain>
    </source>
</reference>
<keyword evidence="3" id="KW-1185">Reference proteome</keyword>
<dbReference type="PANTHER" id="PTHR21974:SF2">
    <property type="entry name" value="RE15880P"/>
    <property type="match status" value="1"/>
</dbReference>
<dbReference type="Proteomes" id="UP000672032">
    <property type="component" value="Chromosome 3"/>
</dbReference>
<evidence type="ECO:0000313" key="2">
    <source>
        <dbReference type="EMBL" id="QSZ32393.1"/>
    </source>
</evidence>
<evidence type="ECO:0000256" key="1">
    <source>
        <dbReference type="SAM" id="Coils"/>
    </source>
</evidence>
<organism evidence="2 3">
    <name type="scientific">Monilinia vaccinii-corymbosi</name>
    <dbReference type="NCBI Taxonomy" id="61207"/>
    <lineage>
        <taxon>Eukaryota</taxon>
        <taxon>Fungi</taxon>
        <taxon>Dikarya</taxon>
        <taxon>Ascomycota</taxon>
        <taxon>Pezizomycotina</taxon>
        <taxon>Leotiomycetes</taxon>
        <taxon>Helotiales</taxon>
        <taxon>Sclerotiniaceae</taxon>
        <taxon>Monilinia</taxon>
    </lineage>
</organism>
<feature type="coiled-coil region" evidence="1">
    <location>
        <begin position="288"/>
        <end position="340"/>
    </location>
</feature>
<proteinExistence type="predicted"/>
<sequence length="455" mass="51572">MANQQILASSTQHKHLLSILSRTDHAPSEYAQIIQYQSSIEGIISQQERRVEALAAVSAKEHREHEEYQDSTVKRLAYKLSGRKHKFMEKGEQEHREWLNAIQNELEARRHLDHLNDTLEEAKSKASSLKPLVEEHNAAQAELDTLYNLIFSGPSPDFPTEDRMEHRLTRARDSFNEAQLRLSTESNVLFILQNASTVMNQCIATLDGALQSSIMEAWGVGGGFADMTERPLLAQAQSLSSKVEMLVSQARQMQPAVQILGPMSIAQSHLMPDVHDNMLHDIKCQDKIEESKRQVVAARARLIQETERSSERLIKLRGKVEEKKKNLEMRRRELQDERAKVFEGVMTEGVMTEKAMAEEATAEKAMVTSGILNDSQRSCSIVQVEHAQSKCESPRQCDGQQLLHYSLFGAGYQEQSHEPEPEPYRIPPAGTYDFQPVSPNYPQQDLAMPVPSWYT</sequence>
<dbReference type="EMBL" id="CP063407">
    <property type="protein sequence ID" value="QSZ32393.1"/>
    <property type="molecule type" value="Genomic_DNA"/>
</dbReference>